<dbReference type="CDD" id="cd08026">
    <property type="entry name" value="DUF326"/>
    <property type="match status" value="1"/>
</dbReference>
<dbReference type="Gene3D" id="1.20.1270.360">
    <property type="match status" value="1"/>
</dbReference>
<name>A0A6G3QYB5_9ACTN</name>
<sequence>MTQQSHAATPMSQEMQDCIDACMTCHGMCEQTMSHCLQMGGDAPVEIMRALMDCAETTRLCADMMMRRSPLATEMCALCATACDMCAEACMSMPDDEQMMRCAEACRRCADSCRAMAGATM</sequence>
<dbReference type="PANTHER" id="PTHR37310:SF1">
    <property type="entry name" value="CYTOPLASMIC PROTEIN"/>
    <property type="match status" value="1"/>
</dbReference>
<reference evidence="1" key="1">
    <citation type="submission" date="2020-01" db="EMBL/GenBank/DDBJ databases">
        <title>Insect and environment-associated Actinomycetes.</title>
        <authorList>
            <person name="Currrie C."/>
            <person name="Chevrette M."/>
            <person name="Carlson C."/>
            <person name="Stubbendieck R."/>
            <person name="Wendt-Pienkowski E."/>
        </authorList>
    </citation>
    <scope>NUCLEOTIDE SEQUENCE</scope>
    <source>
        <strain evidence="1">SID14436</strain>
    </source>
</reference>
<comment type="caution">
    <text evidence="1">The sequence shown here is derived from an EMBL/GenBank/DDBJ whole genome shotgun (WGS) entry which is preliminary data.</text>
</comment>
<evidence type="ECO:0000313" key="1">
    <source>
        <dbReference type="EMBL" id="NEA88177.1"/>
    </source>
</evidence>
<dbReference type="InterPro" id="IPR005560">
    <property type="entry name" value="Csp_YhjQ"/>
</dbReference>
<dbReference type="PANTHER" id="PTHR37310">
    <property type="entry name" value="CYTOPLASMIC PROTEIN-RELATED"/>
    <property type="match status" value="1"/>
</dbReference>
<accession>A0A6G3QYB5</accession>
<organism evidence="1">
    <name type="scientific">Streptomyces sp. SID14436</name>
    <dbReference type="NCBI Taxonomy" id="2706070"/>
    <lineage>
        <taxon>Bacteria</taxon>
        <taxon>Bacillati</taxon>
        <taxon>Actinomycetota</taxon>
        <taxon>Actinomycetes</taxon>
        <taxon>Kitasatosporales</taxon>
        <taxon>Streptomycetaceae</taxon>
        <taxon>Streptomyces</taxon>
    </lineage>
</organism>
<gene>
    <name evidence="1" type="ORF">G3I53_19620</name>
</gene>
<dbReference type="AlphaFoldDB" id="A0A6G3QYB5"/>
<dbReference type="InterPro" id="IPR044543">
    <property type="entry name" value="YHJQ-like"/>
</dbReference>
<dbReference type="EMBL" id="JAAGMD010000562">
    <property type="protein sequence ID" value="NEA88177.1"/>
    <property type="molecule type" value="Genomic_DNA"/>
</dbReference>
<proteinExistence type="predicted"/>
<protein>
    <submittedName>
        <fullName evidence="1">Four-helix bundle copper-binding protein</fullName>
    </submittedName>
</protein>
<dbReference type="Pfam" id="PF03860">
    <property type="entry name" value="Csp"/>
    <property type="match status" value="1"/>
</dbReference>
<dbReference type="RefSeq" id="WP_164333527.1">
    <property type="nucleotide sequence ID" value="NZ_JAAGMD010000562.1"/>
</dbReference>